<evidence type="ECO:0000313" key="2">
    <source>
        <dbReference type="Proteomes" id="UP001147700"/>
    </source>
</evidence>
<proteinExistence type="predicted"/>
<organism evidence="1 2">
    <name type="scientific">Solirubrobacter deserti</name>
    <dbReference type="NCBI Taxonomy" id="2282478"/>
    <lineage>
        <taxon>Bacteria</taxon>
        <taxon>Bacillati</taxon>
        <taxon>Actinomycetota</taxon>
        <taxon>Thermoleophilia</taxon>
        <taxon>Solirubrobacterales</taxon>
        <taxon>Solirubrobacteraceae</taxon>
        <taxon>Solirubrobacter</taxon>
    </lineage>
</organism>
<reference evidence="1" key="1">
    <citation type="submission" date="2022-10" db="EMBL/GenBank/DDBJ databases">
        <title>The WGS of Solirubrobacter sp. CPCC 204708.</title>
        <authorList>
            <person name="Jiang Z."/>
        </authorList>
    </citation>
    <scope>NUCLEOTIDE SEQUENCE</scope>
    <source>
        <strain evidence="1">CPCC 204708</strain>
    </source>
</reference>
<sequence length="80" mass="8874">MPRFLLHHRHEPHECGVAFAAFRGHASPLRHRAALASCAFGGHAIWWTVQADGPEHALGLLPYFLAERATAIRVDEVDIP</sequence>
<accession>A0ABT4RL99</accession>
<evidence type="ECO:0008006" key="3">
    <source>
        <dbReference type="Google" id="ProtNLM"/>
    </source>
</evidence>
<evidence type="ECO:0000313" key="1">
    <source>
        <dbReference type="EMBL" id="MDA0139332.1"/>
    </source>
</evidence>
<gene>
    <name evidence="1" type="ORF">OJ962_17650</name>
</gene>
<keyword evidence="2" id="KW-1185">Reference proteome</keyword>
<dbReference type="EMBL" id="JAPCID010000023">
    <property type="protein sequence ID" value="MDA0139332.1"/>
    <property type="molecule type" value="Genomic_DNA"/>
</dbReference>
<name>A0ABT4RL99_9ACTN</name>
<dbReference type="Proteomes" id="UP001147700">
    <property type="component" value="Unassembled WGS sequence"/>
</dbReference>
<protein>
    <recommendedName>
        <fullName evidence="3">DUF3303 domain-containing protein</fullName>
    </recommendedName>
</protein>
<comment type="caution">
    <text evidence="1">The sequence shown here is derived from an EMBL/GenBank/DDBJ whole genome shotgun (WGS) entry which is preliminary data.</text>
</comment>
<dbReference type="RefSeq" id="WP_202956553.1">
    <property type="nucleotide sequence ID" value="NZ_JAPCID010000023.1"/>
</dbReference>